<dbReference type="OrthoDB" id="331069at2759"/>
<comment type="caution">
    <text evidence="3">The sequence shown here is derived from an EMBL/GenBank/DDBJ whole genome shotgun (WGS) entry which is preliminary data.</text>
</comment>
<name>A0A2A9M839_BESBE</name>
<dbReference type="RefSeq" id="XP_029218164.1">
    <property type="nucleotide sequence ID" value="XM_029365680.1"/>
</dbReference>
<keyword evidence="4" id="KW-1185">Reference proteome</keyword>
<feature type="compositionally biased region" description="Polar residues" evidence="2">
    <location>
        <begin position="880"/>
        <end position="902"/>
    </location>
</feature>
<feature type="region of interest" description="Disordered" evidence="2">
    <location>
        <begin position="734"/>
        <end position="765"/>
    </location>
</feature>
<evidence type="ECO:0000256" key="2">
    <source>
        <dbReference type="SAM" id="MobiDB-lite"/>
    </source>
</evidence>
<feature type="region of interest" description="Disordered" evidence="2">
    <location>
        <begin position="419"/>
        <end position="439"/>
    </location>
</feature>
<feature type="region of interest" description="Disordered" evidence="2">
    <location>
        <begin position="1540"/>
        <end position="1607"/>
    </location>
</feature>
<organism evidence="3 4">
    <name type="scientific">Besnoitia besnoiti</name>
    <name type="common">Apicomplexan protozoan</name>
    <dbReference type="NCBI Taxonomy" id="94643"/>
    <lineage>
        <taxon>Eukaryota</taxon>
        <taxon>Sar</taxon>
        <taxon>Alveolata</taxon>
        <taxon>Apicomplexa</taxon>
        <taxon>Conoidasida</taxon>
        <taxon>Coccidia</taxon>
        <taxon>Eucoccidiorida</taxon>
        <taxon>Eimeriorina</taxon>
        <taxon>Sarcocystidae</taxon>
        <taxon>Besnoitia</taxon>
    </lineage>
</organism>
<feature type="region of interest" description="Disordered" evidence="2">
    <location>
        <begin position="1623"/>
        <end position="1688"/>
    </location>
</feature>
<feature type="coiled-coil region" evidence="1">
    <location>
        <begin position="597"/>
        <end position="654"/>
    </location>
</feature>
<protein>
    <submittedName>
        <fullName evidence="3">Uncharacterized protein</fullName>
    </submittedName>
</protein>
<feature type="compositionally biased region" description="Basic and acidic residues" evidence="2">
    <location>
        <begin position="1899"/>
        <end position="1921"/>
    </location>
</feature>
<keyword evidence="1" id="KW-0175">Coiled coil</keyword>
<feature type="region of interest" description="Disordered" evidence="2">
    <location>
        <begin position="226"/>
        <end position="254"/>
    </location>
</feature>
<evidence type="ECO:0000313" key="3">
    <source>
        <dbReference type="EMBL" id="PFH34155.1"/>
    </source>
</evidence>
<feature type="region of interest" description="Disordered" evidence="2">
    <location>
        <begin position="2116"/>
        <end position="2145"/>
    </location>
</feature>
<feature type="compositionally biased region" description="Basic and acidic residues" evidence="2">
    <location>
        <begin position="1973"/>
        <end position="1984"/>
    </location>
</feature>
<evidence type="ECO:0000256" key="1">
    <source>
        <dbReference type="SAM" id="Coils"/>
    </source>
</evidence>
<feature type="region of interest" description="Disordered" evidence="2">
    <location>
        <begin position="1961"/>
        <end position="2044"/>
    </location>
</feature>
<dbReference type="KEGG" id="bbes:BESB_073070"/>
<feature type="compositionally biased region" description="Acidic residues" evidence="2">
    <location>
        <begin position="1669"/>
        <end position="1678"/>
    </location>
</feature>
<sequence>MVFFDAAESVSAPGTPPSCAEPQDVICQHELAAPAIPSVRDVYDPDEDLLSEDELEAGGFANNNCRIFADAPHFSSPAPGAHAFADNPYVHKPPESYMPSLKGAFAPINQDIMSPGFFPSSAQSPLRSPASTHITNLDVTRPAGQLPSDLRTSPAEVELERSRDFVADDRRTASEDVQEASNRCLPHFGAVAGDEPRNDFAGALLEKRIEAEPEMCGRMNRSHFYDEDSTSPELSGCEETAGLRHQSSGLSSNAPEAGATIAVAAKVGTAVLPPHLALHPKADEKDEATPPLQETQYERAAQGEAAEQSTVLQDPNTLLHKAQLPLANLDSADATLGSSAEALAAWQASVFSASFPSFTALRLSTAKARFSAHAASSAVSPAPATVWPGCERPHADNAALDALSHQDGAVAEFPSFHSDACEEDSDAGNGPHTANSANPFSFASVTPSAAGVPPSTCSVDYAPAPLPMLARPPSLTSGLLNTCAAVPLPSQLGDTERDSEGRLAGPSSPRRAVHEELRPPNNLCNTPPSTPHALNVPLLGNRSPVPQDRPRRPTGSGGALTHGGAIHSTSSGPGSFLVPMNSEEMIEDEASQDEKDRLELQAKLAQVRQARRDEMERQLRLQEEQDEQELKLQLASMKQRRAEEKALKACLEESTPTPALTHGTGSHYDSGSLTEHTRVPFEGRIYQLSHAEAAEPENESFVPDRNQTAVFGSDAGGLGTTDLGSRLARTKYSEKSSAEQEGRYHATFVSSAAPNLSEERRSLEDAHGIPASAASHTGEQPEDQRQISFNPFVATGGAACTDASPTKQREIRLPSFGGVRSAGDLGVRSAHGSAEAASTEKQETQTGTDKASPEEPAGAKAESGMSSHPSLQVPLPSFPLVTNNGQRTSPSRRGDTKSSQGLQDLPAIPCPDTPESHLHASGLEGVTTFSASQAGANPSACSPMNQCHETVFSSVDLHACPLAAPEEITSPRGLPLSPARVIHYEEVVRIPTSPKSSVAAFSGSTCDARDSVTVTSNAFAALLPSNPPDQGIVFSAPGSPRGLARLQPAGLQQPLYYYNSATATHDPLQELTLQNEEMCGGIANLVSAAILPASCSVLASSASNPASPAVVARPPSPCISPAYTQRGTEHDRGVLHTEPDTSAAGSRYIPESPVSAAPASTSPLTYCAPLPSSQLLSSPQVQAAPAAEISSGEEPSVTAGAITAARPRSQLPPLPLAYLVGPLSPSQTLAAACEAPLAPQAASLVVARETRPSQLADATPAALPFAAAPNSCGAPIATQVTSPGRASQLYARSAVLTAVGEAERERRGSAQCGVTYGYQQEVVPHMPPHAQNGARGAQELVQISQPSAALGCQVNVQLGTPSTTLSAGAQYFHASGSHAPYYYMPTCPPPDGCFYGASLAPGGFGPLQTQDGATDTFSDASSSISSTHPAPLNAAVPSTRLTTEVPSLPQHLGPFVSLSCAEDSFKPFKRTVRCRSRNASRPVSPGGGRHAAGLTLHPGGGPLTRQQHLPGDNAGYLLHASPQDSLGSLQLLPYASASAALDPSQNSSPLFRRTELRQQGRGRSVTPGKRFLGGTTRLFGGSKAHQPPSAQLGAASDKPLGAHAGQSSVRPLSILPAAGGEPLLRGENGLQQPQPNAFFGPASQGSNAGYPALTPPIPILIKRVAPRDDTDDSQEDDDSRGLRRSRAPSLVGRMAAAATGTLLNVGGRVVGEVGNVAAEVGGTVVKQLASMIQKGFDNLMEGDSSSGPEPAYGEAALEENADMQRRTSFDGACGSNAELSRAQAFIRDTQEARSNGRCTERDRRALNRSAWFSVAPAVGAENAFAYPERSFSGEDTAEEQVKLSQTRMEEKTALYEQPPYSGPGGAFPGAPEASLGPRENSIRPPLSASFPESESTRAAPRDSAGKERPFYPLSRENERPQVSHPSYFSVREAQRRSPSNDSDHSSVRMYAEEGRLLPVSQPNSVASGLASPEDSHVLSHDEGSYRMCPLDPRENLSSHHAAATSGYPTFQETASSEHHYAAQRQYSQGQDSFYGSSSSAQEAGIAPERRAAFFTSQEQSSHCRGASHEAYPPAEAMMPVPQALYLKKYHAVGQTVPSEVSDERFFSCLRAGQQAPTSRLPPLPEHRAQHPDAAPGSLHMQSQRGKRCLPPLPPYAENRGRSLPLAECGGQTEAMKEKFEACDRIVGRWIERNKSVKGL</sequence>
<proteinExistence type="predicted"/>
<feature type="region of interest" description="Disordered" evidence="2">
    <location>
        <begin position="1106"/>
        <end position="1156"/>
    </location>
</feature>
<dbReference type="EMBL" id="NWUJ01000007">
    <property type="protein sequence ID" value="PFH34155.1"/>
    <property type="molecule type" value="Genomic_DNA"/>
</dbReference>
<dbReference type="GeneID" id="40312233"/>
<feature type="region of interest" description="Disordered" evidence="2">
    <location>
        <begin position="820"/>
        <end position="911"/>
    </location>
</feature>
<evidence type="ECO:0000313" key="4">
    <source>
        <dbReference type="Proteomes" id="UP000224006"/>
    </source>
</evidence>
<feature type="compositionally biased region" description="Polar residues" evidence="2">
    <location>
        <begin position="245"/>
        <end position="254"/>
    </location>
</feature>
<feature type="region of interest" description="Disordered" evidence="2">
    <location>
        <begin position="489"/>
        <end position="579"/>
    </location>
</feature>
<feature type="compositionally biased region" description="Low complexity" evidence="2">
    <location>
        <begin position="1413"/>
        <end position="1430"/>
    </location>
</feature>
<feature type="compositionally biased region" description="Basic and acidic residues" evidence="2">
    <location>
        <begin position="734"/>
        <end position="744"/>
    </location>
</feature>
<gene>
    <name evidence="3" type="ORF">BESB_073070</name>
</gene>
<feature type="compositionally biased region" description="Basic and acidic residues" evidence="2">
    <location>
        <begin position="1127"/>
        <end position="1139"/>
    </location>
</feature>
<feature type="region of interest" description="Disordered" evidence="2">
    <location>
        <begin position="1855"/>
        <end position="1946"/>
    </location>
</feature>
<accession>A0A2A9M839</accession>
<feature type="region of interest" description="Disordered" evidence="2">
    <location>
        <begin position="1413"/>
        <end position="1433"/>
    </location>
</feature>
<dbReference type="Proteomes" id="UP000224006">
    <property type="component" value="Unassembled WGS sequence"/>
</dbReference>
<feature type="compositionally biased region" description="Polar residues" evidence="2">
    <location>
        <begin position="2024"/>
        <end position="2041"/>
    </location>
</feature>
<dbReference type="VEuPathDB" id="ToxoDB:BESB_073070"/>
<reference evidence="3 4" key="1">
    <citation type="submission" date="2017-09" db="EMBL/GenBank/DDBJ databases">
        <title>Genome sequencing of Besnoitia besnoiti strain Bb-Ger1.</title>
        <authorList>
            <person name="Schares G."/>
            <person name="Venepally P."/>
            <person name="Lorenzi H.A."/>
        </authorList>
    </citation>
    <scope>NUCLEOTIDE SEQUENCE [LARGE SCALE GENOMIC DNA]</scope>
    <source>
        <strain evidence="3 4">Bb-Ger1</strain>
    </source>
</reference>
<feature type="region of interest" description="Disordered" evidence="2">
    <location>
        <begin position="1476"/>
        <end position="1516"/>
    </location>
</feature>